<evidence type="ECO:0000256" key="1">
    <source>
        <dbReference type="SAM" id="Phobius"/>
    </source>
</evidence>
<dbReference type="KEGG" id="njp:NEJAP_1108"/>
<proteinExistence type="predicted"/>
<dbReference type="RefSeq" id="WP_201349702.1">
    <property type="nucleotide sequence ID" value="NZ_AP014546.1"/>
</dbReference>
<organism evidence="2 3">
    <name type="scientific">Neptunomonas japonica JAMM 1380</name>
    <dbReference type="NCBI Taxonomy" id="1441457"/>
    <lineage>
        <taxon>Bacteria</taxon>
        <taxon>Pseudomonadati</taxon>
        <taxon>Pseudomonadota</taxon>
        <taxon>Gammaproteobacteria</taxon>
        <taxon>Oceanospirillales</taxon>
        <taxon>Oceanospirillaceae</taxon>
        <taxon>Neptunomonas</taxon>
    </lineage>
</organism>
<feature type="transmembrane region" description="Helical" evidence="1">
    <location>
        <begin position="82"/>
        <end position="103"/>
    </location>
</feature>
<keyword evidence="1" id="KW-0812">Transmembrane</keyword>
<keyword evidence="1" id="KW-1133">Transmembrane helix</keyword>
<sequence length="138" mass="15952">MQPKTTASTDNIYKFYALTGLLSTITLVVLFFQLTEEYNSRVFDRYVKASVLEGIRAPTLEQKVTLQVIDRQSDLDASNKQFYSITLGVLIGWSLLAMIVGFWQWHTKIQPLHNEINRHELIKLKHEIVRLKKGANPF</sequence>
<reference evidence="2 3" key="1">
    <citation type="journal article" date="2008" name="Int. J. Syst. Evol. Microbiol.">
        <title>Neptunomonas japonica sp. nov., an Osedax japonicus symbiont-like bacterium isolated from sediment adjacent to sperm whale carcasses off Kagoshima, Japan.</title>
        <authorList>
            <person name="Miyazaki M."/>
            <person name="Nogi Y."/>
            <person name="Fujiwara Y."/>
            <person name="Kawato M."/>
            <person name="Kubokawa K."/>
            <person name="Horikoshi K."/>
        </authorList>
    </citation>
    <scope>NUCLEOTIDE SEQUENCE [LARGE SCALE GENOMIC DNA]</scope>
    <source>
        <strain evidence="2 3">JAMM 1380</strain>
    </source>
</reference>
<accession>A0A7R6PGA0</accession>
<dbReference type="EMBL" id="AP014546">
    <property type="protein sequence ID" value="BBB29063.1"/>
    <property type="molecule type" value="Genomic_DNA"/>
</dbReference>
<protein>
    <submittedName>
        <fullName evidence="2">Uncharacterized protein</fullName>
    </submittedName>
</protein>
<keyword evidence="1" id="KW-0472">Membrane</keyword>
<evidence type="ECO:0000313" key="2">
    <source>
        <dbReference type="EMBL" id="BBB29063.1"/>
    </source>
</evidence>
<gene>
    <name evidence="2" type="ORF">NEJAP_1108</name>
</gene>
<name>A0A7R6PGA0_9GAMM</name>
<evidence type="ECO:0000313" key="3">
    <source>
        <dbReference type="Proteomes" id="UP000595332"/>
    </source>
</evidence>
<feature type="transmembrane region" description="Helical" evidence="1">
    <location>
        <begin position="12"/>
        <end position="34"/>
    </location>
</feature>
<dbReference type="AlphaFoldDB" id="A0A7R6PGA0"/>
<keyword evidence="3" id="KW-1185">Reference proteome</keyword>
<dbReference type="Proteomes" id="UP000595332">
    <property type="component" value="Chromosome"/>
</dbReference>